<organism evidence="2 3">
    <name type="scientific">Aphanomyces euteiches</name>
    <dbReference type="NCBI Taxonomy" id="100861"/>
    <lineage>
        <taxon>Eukaryota</taxon>
        <taxon>Sar</taxon>
        <taxon>Stramenopiles</taxon>
        <taxon>Oomycota</taxon>
        <taxon>Saprolegniomycetes</taxon>
        <taxon>Saprolegniales</taxon>
        <taxon>Verrucalvaceae</taxon>
        <taxon>Aphanomyces</taxon>
    </lineage>
</organism>
<dbReference type="Gene3D" id="3.30.420.10">
    <property type="entry name" value="Ribonuclease H-like superfamily/Ribonuclease H"/>
    <property type="match status" value="1"/>
</dbReference>
<dbReference type="VEuPathDB" id="FungiDB:AeMF1_020253"/>
<dbReference type="Pfam" id="PF13358">
    <property type="entry name" value="DDE_3"/>
    <property type="match status" value="1"/>
</dbReference>
<dbReference type="PANTHER" id="PTHR46564">
    <property type="entry name" value="TRANSPOSASE"/>
    <property type="match status" value="1"/>
</dbReference>
<sequence>MMESWVEWDNQITLEEIRAKLLLEHNIQASTSTIHRMLDERIFTYKNVHHELLQMNDPQFKQMRQEYVRRLRTMLGEGKIPIWIDETNHNLFTARTKARSKCGTRAVNQRDSSQKEKNLHIIGAISTNNFLYCAAIRGAYKGQHANDWLRDMLRQAKAYFGALGDLVVICDNAPCHSRLGDVLHEEEFEDVSLLRLSPYSPMMNPIGNLWSMMKNHVKSLLRERLAAFMGPAPDGEPRDEFRLSYLEHVAHEFIAGVDVNRLHRLSLRLEHFYTIAENLGNMEVGT</sequence>
<evidence type="ECO:0000259" key="1">
    <source>
        <dbReference type="Pfam" id="PF13358"/>
    </source>
</evidence>
<reference evidence="2 3" key="1">
    <citation type="submission" date="2019-07" db="EMBL/GenBank/DDBJ databases">
        <title>Genomics analysis of Aphanomyces spp. identifies a new class of oomycete effector associated with host adaptation.</title>
        <authorList>
            <person name="Gaulin E."/>
        </authorList>
    </citation>
    <scope>NUCLEOTIDE SEQUENCE [LARGE SCALE GENOMIC DNA]</scope>
    <source>
        <strain evidence="2 3">ATCC 201684</strain>
    </source>
</reference>
<dbReference type="PANTHER" id="PTHR46564:SF1">
    <property type="entry name" value="TRANSPOSASE"/>
    <property type="match status" value="1"/>
</dbReference>
<evidence type="ECO:0000313" key="3">
    <source>
        <dbReference type="Proteomes" id="UP000481153"/>
    </source>
</evidence>
<evidence type="ECO:0000313" key="2">
    <source>
        <dbReference type="EMBL" id="KAF0723742.1"/>
    </source>
</evidence>
<dbReference type="InterPro" id="IPR038717">
    <property type="entry name" value="Tc1-like_DDE_dom"/>
</dbReference>
<keyword evidence="3" id="KW-1185">Reference proteome</keyword>
<accession>A0A6G0W9E7</accession>
<name>A0A6G0W9E7_9STRA</name>
<comment type="caution">
    <text evidence="2">The sequence shown here is derived from an EMBL/GenBank/DDBJ whole genome shotgun (WGS) entry which is preliminary data.</text>
</comment>
<dbReference type="GO" id="GO:0003676">
    <property type="term" value="F:nucleic acid binding"/>
    <property type="evidence" value="ECO:0007669"/>
    <property type="project" value="InterPro"/>
</dbReference>
<dbReference type="Proteomes" id="UP000481153">
    <property type="component" value="Unassembled WGS sequence"/>
</dbReference>
<protein>
    <recommendedName>
        <fullName evidence="1">Tc1-like transposase DDE domain-containing protein</fullName>
    </recommendedName>
</protein>
<feature type="domain" description="Tc1-like transposase DDE" evidence="1">
    <location>
        <begin position="82"/>
        <end position="219"/>
    </location>
</feature>
<dbReference type="InterPro" id="IPR036397">
    <property type="entry name" value="RNaseH_sf"/>
</dbReference>
<gene>
    <name evidence="2" type="ORF">Ae201684_017414</name>
</gene>
<proteinExistence type="predicted"/>
<dbReference type="EMBL" id="VJMJ01000296">
    <property type="protein sequence ID" value="KAF0723742.1"/>
    <property type="molecule type" value="Genomic_DNA"/>
</dbReference>
<dbReference type="AlphaFoldDB" id="A0A6G0W9E7"/>